<feature type="repeat" description="PPR" evidence="2">
    <location>
        <begin position="153"/>
        <end position="187"/>
    </location>
</feature>
<dbReference type="InterPro" id="IPR002885">
    <property type="entry name" value="PPR_rpt"/>
</dbReference>
<feature type="repeat" description="PPR" evidence="2">
    <location>
        <begin position="492"/>
        <end position="526"/>
    </location>
</feature>
<dbReference type="InParanoid" id="A0A200Q798"/>
<keyword evidence="1" id="KW-0677">Repeat</keyword>
<feature type="repeat" description="PPR" evidence="2">
    <location>
        <begin position="628"/>
        <end position="662"/>
    </location>
</feature>
<dbReference type="Pfam" id="PF20431">
    <property type="entry name" value="E_motif"/>
    <property type="match status" value="1"/>
</dbReference>
<comment type="caution">
    <text evidence="3">The sequence shown here is derived from an EMBL/GenBank/DDBJ whole genome shotgun (WGS) entry which is preliminary data.</text>
</comment>
<dbReference type="GO" id="GO:0003723">
    <property type="term" value="F:RNA binding"/>
    <property type="evidence" value="ECO:0007669"/>
    <property type="project" value="InterPro"/>
</dbReference>
<dbReference type="NCBIfam" id="TIGR00756">
    <property type="entry name" value="PPR"/>
    <property type="match status" value="9"/>
</dbReference>
<feature type="repeat" description="PPR" evidence="2">
    <location>
        <begin position="220"/>
        <end position="254"/>
    </location>
</feature>
<dbReference type="FunFam" id="1.25.40.10:FF:000393">
    <property type="entry name" value="Pentatricopeptide repeat-containing protein At1g20230"/>
    <property type="match status" value="3"/>
</dbReference>
<dbReference type="OMA" id="CVHAGSV"/>
<evidence type="ECO:0000313" key="3">
    <source>
        <dbReference type="EMBL" id="OVA06335.1"/>
    </source>
</evidence>
<dbReference type="Pfam" id="PF01535">
    <property type="entry name" value="PPR"/>
    <property type="match status" value="6"/>
</dbReference>
<feature type="repeat" description="PPR" evidence="2">
    <location>
        <begin position="457"/>
        <end position="491"/>
    </location>
</feature>
<gene>
    <name evidence="3" type="ORF">BVC80_8881g27</name>
</gene>
<dbReference type="PANTHER" id="PTHR47926:SF386">
    <property type="entry name" value="PENTATRICOPEPTIDE REPEAT-CONTAINING PROTEIN"/>
    <property type="match status" value="1"/>
</dbReference>
<dbReference type="GO" id="GO:0009451">
    <property type="term" value="P:RNA modification"/>
    <property type="evidence" value="ECO:0007669"/>
    <property type="project" value="InterPro"/>
</dbReference>
<dbReference type="Pfam" id="PF13041">
    <property type="entry name" value="PPR_2"/>
    <property type="match status" value="4"/>
</dbReference>
<proteinExistence type="predicted"/>
<dbReference type="FunFam" id="1.25.40.10:FF:000366">
    <property type="entry name" value="Pentatricopeptide (PPR) repeat-containing protein"/>
    <property type="match status" value="1"/>
</dbReference>
<dbReference type="EMBL" id="MVGT01002856">
    <property type="protein sequence ID" value="OVA06335.1"/>
    <property type="molecule type" value="Genomic_DNA"/>
</dbReference>
<name>A0A200Q798_MACCD</name>
<dbReference type="InterPro" id="IPR046848">
    <property type="entry name" value="E_motif"/>
</dbReference>
<sequence>MNSLLSTNQPFLSLINGPVDSTSYASVLESCKCPNLGKQIHAHIVKNGFSGHEFLETKLLQMYGRCGSVEYSSLVFDKMPQRNIYSWAGIITVYTDHGYFEEALSLFQELQLEEICLEFFVFPVVLKACSGLSELGLGKQVHGLVIKNELVSNIYVGNSLIDMYGKCGSLDNAKKFLDKMPERDCVSWNSVVTGCAANGLVFEALEVLENMGSSGNLKPNLVSWSAVIGGFTQNGYDEEALELLYRMQKAGLKPNARTLASFLPACARLQTLSLGKEIHGYITRHGFMSNPFAVNGLVDVYRRCADMRSAEKIFLKFSVRNLVSFNTMIVGYCENGKVSKAKKLFDHIELVGIKKDTISWNSMISGYVDNGLFNDALKIFRDSQYEGVEADSFTLGSALTACADLAALRQGKEIHSYAISRCLHSNPFVGGSLVELYCKSGDLAAAQMVFDEVIERDITTWNALISGYARCNRKEEVDKLVVTMKTEGLELNIYTWNGILAGYMENGENESVLQLFSEMQNSNLKPDIYTIGIILPVCTRLATIERGKQIHGYSIRCGYDMGVHIGASLVDMYAKCGFISNAELAFNRISKPNLVSRNALLAGYAMHGLGEEGFVFFRKMLAEGIRPDSVTFLSVLSSCVHAGSVDLGCKYFDLMKEYNIEPTVKHYTCMVDLLSRAGRLCEAYELVKQMKVEPDCVTWGSLLGGCVIHRNVGLGEIAAQKLIELDPNNSGNYILLANLYASSGRWDDLARTRQIIKDRGMQKSPGCSWIEDRDEMHVFLAYDRTHVRTEEIYETLDNLSIQMKKDGYTVDSLPNCNMK</sequence>
<keyword evidence="4" id="KW-1185">Reference proteome</keyword>
<dbReference type="InterPro" id="IPR011990">
    <property type="entry name" value="TPR-like_helical_dom_sf"/>
</dbReference>
<dbReference type="FunFam" id="1.25.40.10:FF:000381">
    <property type="entry name" value="Pentatricopeptide repeat-containing protein"/>
    <property type="match status" value="1"/>
</dbReference>
<dbReference type="OrthoDB" id="185373at2759"/>
<dbReference type="PANTHER" id="PTHR47926">
    <property type="entry name" value="PENTATRICOPEPTIDE REPEAT-CONTAINING PROTEIN"/>
    <property type="match status" value="1"/>
</dbReference>
<dbReference type="Proteomes" id="UP000195402">
    <property type="component" value="Unassembled WGS sequence"/>
</dbReference>
<protein>
    <submittedName>
        <fullName evidence="3">Pentatricopeptide repeat</fullName>
    </submittedName>
</protein>
<evidence type="ECO:0000256" key="2">
    <source>
        <dbReference type="PROSITE-ProRule" id="PRU00708"/>
    </source>
</evidence>
<feature type="repeat" description="PPR" evidence="2">
    <location>
        <begin position="83"/>
        <end position="117"/>
    </location>
</feature>
<accession>A0A200Q798</accession>
<dbReference type="Pfam" id="PF12854">
    <property type="entry name" value="PPR_1"/>
    <property type="match status" value="1"/>
</dbReference>
<dbReference type="PROSITE" id="PS51375">
    <property type="entry name" value="PPR"/>
    <property type="match status" value="9"/>
</dbReference>
<feature type="repeat" description="PPR" evidence="2">
    <location>
        <begin position="356"/>
        <end position="390"/>
    </location>
</feature>
<dbReference type="Gene3D" id="1.25.40.10">
    <property type="entry name" value="Tetratricopeptide repeat domain"/>
    <property type="match status" value="5"/>
</dbReference>
<reference evidence="3 4" key="1">
    <citation type="journal article" date="2017" name="Mol. Plant">
        <title>The Genome of Medicinal Plant Macleaya cordata Provides New Insights into Benzylisoquinoline Alkaloids Metabolism.</title>
        <authorList>
            <person name="Liu X."/>
            <person name="Liu Y."/>
            <person name="Huang P."/>
            <person name="Ma Y."/>
            <person name="Qing Z."/>
            <person name="Tang Q."/>
            <person name="Cao H."/>
            <person name="Cheng P."/>
            <person name="Zheng Y."/>
            <person name="Yuan Z."/>
            <person name="Zhou Y."/>
            <person name="Liu J."/>
            <person name="Tang Z."/>
            <person name="Zhuo Y."/>
            <person name="Zhang Y."/>
            <person name="Yu L."/>
            <person name="Huang J."/>
            <person name="Yang P."/>
            <person name="Peng Q."/>
            <person name="Zhang J."/>
            <person name="Jiang W."/>
            <person name="Zhang Z."/>
            <person name="Lin K."/>
            <person name="Ro D.K."/>
            <person name="Chen X."/>
            <person name="Xiong X."/>
            <person name="Shang Y."/>
            <person name="Huang S."/>
            <person name="Zeng J."/>
        </authorList>
    </citation>
    <scope>NUCLEOTIDE SEQUENCE [LARGE SCALE GENOMIC DNA]</scope>
    <source>
        <strain evidence="4">cv. BLH2017</strain>
        <tissue evidence="3">Root</tissue>
    </source>
</reference>
<evidence type="ECO:0000313" key="4">
    <source>
        <dbReference type="Proteomes" id="UP000195402"/>
    </source>
</evidence>
<evidence type="ECO:0000256" key="1">
    <source>
        <dbReference type="ARBA" id="ARBA00022737"/>
    </source>
</evidence>
<dbReference type="AlphaFoldDB" id="A0A200Q798"/>
<organism evidence="3 4">
    <name type="scientific">Macleaya cordata</name>
    <name type="common">Five-seeded plume-poppy</name>
    <name type="synonym">Bocconia cordata</name>
    <dbReference type="NCBI Taxonomy" id="56857"/>
    <lineage>
        <taxon>Eukaryota</taxon>
        <taxon>Viridiplantae</taxon>
        <taxon>Streptophyta</taxon>
        <taxon>Embryophyta</taxon>
        <taxon>Tracheophyta</taxon>
        <taxon>Spermatophyta</taxon>
        <taxon>Magnoliopsida</taxon>
        <taxon>Ranunculales</taxon>
        <taxon>Papaveraceae</taxon>
        <taxon>Papaveroideae</taxon>
        <taxon>Macleaya</taxon>
    </lineage>
</organism>
<dbReference type="FunFam" id="1.25.40.10:FF:000031">
    <property type="entry name" value="Pentatricopeptide repeat-containing protein mitochondrial"/>
    <property type="match status" value="1"/>
</dbReference>
<feature type="repeat" description="PPR" evidence="2">
    <location>
        <begin position="321"/>
        <end position="355"/>
    </location>
</feature>
<dbReference type="InterPro" id="IPR046960">
    <property type="entry name" value="PPR_At4g14850-like_plant"/>
</dbReference>
<feature type="repeat" description="PPR" evidence="2">
    <location>
        <begin position="593"/>
        <end position="627"/>
    </location>
</feature>